<dbReference type="Gene3D" id="3.30.60.190">
    <property type="match status" value="1"/>
</dbReference>
<dbReference type="KEGG" id="cten:18245623"/>
<keyword evidence="2" id="KW-0479">Metal-binding</keyword>
<evidence type="ECO:0000256" key="6">
    <source>
        <dbReference type="ARBA" id="ARBA00049654"/>
    </source>
</evidence>
<evidence type="ECO:0000256" key="2">
    <source>
        <dbReference type="ARBA" id="ARBA00022723"/>
    </source>
</evidence>
<dbReference type="GO" id="GO:0000463">
    <property type="term" value="P:maturation of LSU-rRNA from tricistronic rRNA transcript (SSU-rRNA, 5.8S rRNA, LSU-rRNA)"/>
    <property type="evidence" value="ECO:0007669"/>
    <property type="project" value="TreeGrafter"/>
</dbReference>
<dbReference type="AlphaFoldDB" id="G3B148"/>
<comment type="similarity">
    <text evidence="6">Belongs to the BCD1 family.</text>
</comment>
<feature type="region of interest" description="Disordered" evidence="8">
    <location>
        <begin position="280"/>
        <end position="336"/>
    </location>
</feature>
<reference evidence="10 11" key="1">
    <citation type="journal article" date="2011" name="Proc. Natl. Acad. Sci. U.S.A.">
        <title>Comparative genomics of xylose-fermenting fungi for enhanced biofuel production.</title>
        <authorList>
            <person name="Wohlbach D.J."/>
            <person name="Kuo A."/>
            <person name="Sato T.K."/>
            <person name="Potts K.M."/>
            <person name="Salamov A.A."/>
            <person name="LaButti K.M."/>
            <person name="Sun H."/>
            <person name="Clum A."/>
            <person name="Pangilinan J.L."/>
            <person name="Lindquist E.A."/>
            <person name="Lucas S."/>
            <person name="Lapidus A."/>
            <person name="Jin M."/>
            <person name="Gunawan C."/>
            <person name="Balan V."/>
            <person name="Dale B.E."/>
            <person name="Jeffries T.W."/>
            <person name="Zinkel R."/>
            <person name="Barry K.W."/>
            <person name="Grigoriev I.V."/>
            <person name="Gasch A.P."/>
        </authorList>
    </citation>
    <scope>NUCLEOTIDE SEQUENCE [LARGE SCALE GENOMIC DNA]</scope>
    <source>
        <strain evidence="11">ATCC 10573 / BCRC 21748 / CBS 615 / JCM 9827 / NBRC 10315 / NRRL Y-1498 / VKM Y-70</strain>
    </source>
</reference>
<dbReference type="Pfam" id="PF04438">
    <property type="entry name" value="zf-HIT"/>
    <property type="match status" value="1"/>
</dbReference>
<dbReference type="OrthoDB" id="272357at2759"/>
<evidence type="ECO:0000313" key="11">
    <source>
        <dbReference type="Proteomes" id="UP000000707"/>
    </source>
</evidence>
<dbReference type="PROSITE" id="PS51083">
    <property type="entry name" value="ZF_HIT"/>
    <property type="match status" value="1"/>
</dbReference>
<keyword evidence="1" id="KW-0597">Phosphoprotein</keyword>
<keyword evidence="4" id="KW-0862">Zinc</keyword>
<evidence type="ECO:0000256" key="8">
    <source>
        <dbReference type="SAM" id="MobiDB-lite"/>
    </source>
</evidence>
<dbReference type="GO" id="GO:0005634">
    <property type="term" value="C:nucleus"/>
    <property type="evidence" value="ECO:0007669"/>
    <property type="project" value="TreeGrafter"/>
</dbReference>
<dbReference type="GO" id="GO:0048254">
    <property type="term" value="P:snoRNA localization"/>
    <property type="evidence" value="ECO:0007669"/>
    <property type="project" value="TreeGrafter"/>
</dbReference>
<dbReference type="GO" id="GO:0000492">
    <property type="term" value="P:box C/D snoRNP assembly"/>
    <property type="evidence" value="ECO:0007669"/>
    <property type="project" value="TreeGrafter"/>
</dbReference>
<dbReference type="EMBL" id="GL996515">
    <property type="protein sequence ID" value="EGV64877.1"/>
    <property type="molecule type" value="Genomic_DNA"/>
</dbReference>
<dbReference type="InterPro" id="IPR051639">
    <property type="entry name" value="BCD1"/>
</dbReference>
<sequence length="336" mass="37511">MSDTSALCSICLESSAKYTCPACTARTCSMECIKRHKKQTECTGKVDQSKFIPKKELAASALHINRDYNFLLQMGREISVGKTDVKVNARNVFKRGNNSNYNRNKRPKLEASDAHLTDHRITAVKKHFPENTPYLTRRENTMCVILPDGMSRSTSNKSGYDKKSQTFTWTVQWLFIDAKGVTQKDFLSYRISETATLRDAVPLNVLQSVQENIQKDQLKFYLKNVFAQPKSHHNLYISLDGDAVLANTLKDTVVLEYPTIYVSTEELTVNVVGVEKAYLEDSGSDTESESDSDHSDSDTDSDFSSSSNDSSDQSGSDDEAPEELPINASKPSEPLA</sequence>
<gene>
    <name evidence="10" type="ORF">CANTEDRAFT_103417</name>
</gene>
<evidence type="ECO:0000259" key="9">
    <source>
        <dbReference type="PROSITE" id="PS51083"/>
    </source>
</evidence>
<feature type="domain" description="HIT-type" evidence="9">
    <location>
        <begin position="8"/>
        <end position="42"/>
    </location>
</feature>
<dbReference type="GeneID" id="18245623"/>
<evidence type="ECO:0000256" key="1">
    <source>
        <dbReference type="ARBA" id="ARBA00022553"/>
    </source>
</evidence>
<comment type="function">
    <text evidence="5">Required for box C/D snoRNAs accumulation involved in snoRNA processing, snoRNA transport to the nucleolus and ribosome biogenesis.</text>
</comment>
<dbReference type="InterPro" id="IPR007529">
    <property type="entry name" value="Znf_HIT"/>
</dbReference>
<dbReference type="InterPro" id="IPR057721">
    <property type="entry name" value="BCD1_alpha/beta"/>
</dbReference>
<dbReference type="PANTHER" id="PTHR13483">
    <property type="entry name" value="BOX C_D SNORNA PROTEIN 1-RELATED"/>
    <property type="match status" value="1"/>
</dbReference>
<feature type="compositionally biased region" description="Low complexity" evidence="8">
    <location>
        <begin position="302"/>
        <end position="314"/>
    </location>
</feature>
<dbReference type="eggNOG" id="KOG2858">
    <property type="taxonomic scope" value="Eukaryota"/>
</dbReference>
<protein>
    <recommendedName>
        <fullName evidence="9">HIT-type domain-containing protein</fullName>
    </recommendedName>
</protein>
<dbReference type="GO" id="GO:0070761">
    <property type="term" value="C:pre-snoRNP complex"/>
    <property type="evidence" value="ECO:0007669"/>
    <property type="project" value="TreeGrafter"/>
</dbReference>
<organism evidence="11">
    <name type="scientific">Candida tenuis (strain ATCC 10573 / BCRC 21748 / CBS 615 / JCM 9827 / NBRC 10315 / NRRL Y-1498 / VKM Y-70)</name>
    <name type="common">Yeast</name>
    <name type="synonym">Yamadazyma tenuis</name>
    <dbReference type="NCBI Taxonomy" id="590646"/>
    <lineage>
        <taxon>Eukaryota</taxon>
        <taxon>Fungi</taxon>
        <taxon>Dikarya</taxon>
        <taxon>Ascomycota</taxon>
        <taxon>Saccharomycotina</taxon>
        <taxon>Pichiomycetes</taxon>
        <taxon>Debaryomycetaceae</taxon>
        <taxon>Yamadazyma</taxon>
    </lineage>
</organism>
<evidence type="ECO:0000256" key="3">
    <source>
        <dbReference type="ARBA" id="ARBA00022771"/>
    </source>
</evidence>
<dbReference type="GO" id="GO:0008270">
    <property type="term" value="F:zinc ion binding"/>
    <property type="evidence" value="ECO:0007669"/>
    <property type="project" value="UniProtKB-UniRule"/>
</dbReference>
<keyword evidence="11" id="KW-1185">Reference proteome</keyword>
<evidence type="ECO:0000256" key="4">
    <source>
        <dbReference type="ARBA" id="ARBA00022833"/>
    </source>
</evidence>
<evidence type="ECO:0000313" key="10">
    <source>
        <dbReference type="EMBL" id="EGV64877.1"/>
    </source>
</evidence>
<evidence type="ECO:0000256" key="5">
    <source>
        <dbReference type="ARBA" id="ARBA00049598"/>
    </source>
</evidence>
<evidence type="ECO:0000256" key="7">
    <source>
        <dbReference type="PROSITE-ProRule" id="PRU00453"/>
    </source>
</evidence>
<dbReference type="HOGENOM" id="CLU_025524_0_0_1"/>
<dbReference type="PANTHER" id="PTHR13483:SF3">
    <property type="entry name" value="BOX C_D SNORNA PROTEIN 1"/>
    <property type="match status" value="1"/>
</dbReference>
<accession>G3B148</accession>
<keyword evidence="3 7" id="KW-0863">Zinc-finger</keyword>
<name>G3B148_CANTC</name>
<dbReference type="Proteomes" id="UP000000707">
    <property type="component" value="Unassembled WGS sequence"/>
</dbReference>
<dbReference type="STRING" id="590646.G3B148"/>
<dbReference type="Pfam" id="PF25790">
    <property type="entry name" value="BCD1"/>
    <property type="match status" value="1"/>
</dbReference>
<dbReference type="SUPFAM" id="SSF144232">
    <property type="entry name" value="HIT/MYND zinc finger-like"/>
    <property type="match status" value="1"/>
</dbReference>
<proteinExistence type="inferred from homology"/>
<dbReference type="CDD" id="cd23023">
    <property type="entry name" value="zf-HIT_BCD1"/>
    <property type="match status" value="1"/>
</dbReference>